<dbReference type="EC" id="3.1.21.3" evidence="5"/>
<dbReference type="Gene3D" id="3.90.220.20">
    <property type="entry name" value="DNA methylase specificity domains"/>
    <property type="match status" value="2"/>
</dbReference>
<dbReference type="GO" id="GO:0003677">
    <property type="term" value="F:DNA binding"/>
    <property type="evidence" value="ECO:0007669"/>
    <property type="project" value="UniProtKB-KW"/>
</dbReference>
<evidence type="ECO:0000313" key="5">
    <source>
        <dbReference type="EMBL" id="CAA6805024.1"/>
    </source>
</evidence>
<dbReference type="SUPFAM" id="SSF116734">
    <property type="entry name" value="DNA methylase specificity domain"/>
    <property type="match status" value="2"/>
</dbReference>
<gene>
    <name evidence="5" type="ORF">HELGO_WM11901</name>
</gene>
<dbReference type="InterPro" id="IPR052021">
    <property type="entry name" value="Type-I_RS_S_subunit"/>
</dbReference>
<evidence type="ECO:0000256" key="1">
    <source>
        <dbReference type="ARBA" id="ARBA00010923"/>
    </source>
</evidence>
<organism evidence="5">
    <name type="scientific">uncultured Sulfurovum sp</name>
    <dbReference type="NCBI Taxonomy" id="269237"/>
    <lineage>
        <taxon>Bacteria</taxon>
        <taxon>Pseudomonadati</taxon>
        <taxon>Campylobacterota</taxon>
        <taxon>Epsilonproteobacteria</taxon>
        <taxon>Campylobacterales</taxon>
        <taxon>Sulfurovaceae</taxon>
        <taxon>Sulfurovum</taxon>
        <taxon>environmental samples</taxon>
    </lineage>
</organism>
<dbReference type="GO" id="GO:0009307">
    <property type="term" value="P:DNA restriction-modification system"/>
    <property type="evidence" value="ECO:0007669"/>
    <property type="project" value="UniProtKB-KW"/>
</dbReference>
<dbReference type="CDD" id="cd17266">
    <property type="entry name" value="RMtype1_S_Sau1132ORF3780P-TRD2-CR2_like"/>
    <property type="match status" value="1"/>
</dbReference>
<dbReference type="AlphaFoldDB" id="A0A6S6SNY6"/>
<evidence type="ECO:0000256" key="3">
    <source>
        <dbReference type="ARBA" id="ARBA00023125"/>
    </source>
</evidence>
<keyword evidence="2" id="KW-0680">Restriction system</keyword>
<sequence>MDWEEVTLKDIAFYRNEKVKCDKLSFDSYISTENMVLDRGGVTLASSLPTTGSSNIYFKADILVSNIRPYFKKIWFADKTGACSNDVLVFAIKNEKIDASYLYYKLSTDNFFDYVMSGSNGVKMPRGNKKSIMDYKLLLPPLKTQKKIANILSNYDQLIENNNQRIKLLESMAEEIYKEWFVRLRFPDYEKVEKLNWNRKRLNDICKFFNGKSAVNSEDGKYPIYGANGIIGSNHNYNYENIIIIGRVGIYCGNVFHIKEKCWATDNTIIIQANEDDILFLKYYLQFKNLNNYAGGSAQPLLTQTQIKSLVVDYPSKQLIKNFNTILQPMDKEIGNLIEKNKNLKETRDLLLPRFINGKVM</sequence>
<keyword evidence="3" id="KW-0238">DNA-binding</keyword>
<keyword evidence="5" id="KW-0378">Hydrolase</keyword>
<dbReference type="PANTHER" id="PTHR30408">
    <property type="entry name" value="TYPE-1 RESTRICTION ENZYME ECOKI SPECIFICITY PROTEIN"/>
    <property type="match status" value="1"/>
</dbReference>
<feature type="domain" description="Type I restriction modification DNA specificity" evidence="4">
    <location>
        <begin position="196"/>
        <end position="336"/>
    </location>
</feature>
<accession>A0A6S6SNY6</accession>
<evidence type="ECO:0000259" key="4">
    <source>
        <dbReference type="Pfam" id="PF01420"/>
    </source>
</evidence>
<proteinExistence type="inferred from homology"/>
<comment type="similarity">
    <text evidence="1">Belongs to the type-I restriction system S methylase family.</text>
</comment>
<name>A0A6S6SNY6_9BACT</name>
<dbReference type="InterPro" id="IPR000055">
    <property type="entry name" value="Restrct_endonuc_typeI_TRD"/>
</dbReference>
<dbReference type="GO" id="GO:0009035">
    <property type="term" value="F:type I site-specific deoxyribonuclease activity"/>
    <property type="evidence" value="ECO:0007669"/>
    <property type="project" value="UniProtKB-EC"/>
</dbReference>
<evidence type="ECO:0000256" key="2">
    <source>
        <dbReference type="ARBA" id="ARBA00022747"/>
    </source>
</evidence>
<reference evidence="5" key="1">
    <citation type="submission" date="2020-01" db="EMBL/GenBank/DDBJ databases">
        <authorList>
            <person name="Meier V. D."/>
            <person name="Meier V D."/>
        </authorList>
    </citation>
    <scope>NUCLEOTIDE SEQUENCE</scope>
    <source>
        <strain evidence="5">HLG_WM_MAG_05</strain>
    </source>
</reference>
<protein>
    <submittedName>
        <fullName evidence="5">Type I restriction-modification system, specificity subunit S (EC)</fullName>
        <ecNumber evidence="5">3.1.21.3</ecNumber>
    </submittedName>
</protein>
<dbReference type="Pfam" id="PF01420">
    <property type="entry name" value="Methylase_S"/>
    <property type="match status" value="2"/>
</dbReference>
<dbReference type="PANTHER" id="PTHR30408:SF13">
    <property type="entry name" value="TYPE I RESTRICTION ENZYME HINDI SPECIFICITY SUBUNIT"/>
    <property type="match status" value="1"/>
</dbReference>
<feature type="domain" description="Type I restriction modification DNA specificity" evidence="4">
    <location>
        <begin position="2"/>
        <end position="170"/>
    </location>
</feature>
<dbReference type="InterPro" id="IPR044946">
    <property type="entry name" value="Restrct_endonuc_typeI_TRD_sf"/>
</dbReference>
<dbReference type="EMBL" id="CACVAU010000015">
    <property type="protein sequence ID" value="CAA6805024.1"/>
    <property type="molecule type" value="Genomic_DNA"/>
</dbReference>